<dbReference type="Pfam" id="PF13560">
    <property type="entry name" value="HTH_31"/>
    <property type="match status" value="1"/>
</dbReference>
<name>A0ABV5DQF5_9ACTN</name>
<sequence length="269" mass="31012">MTEATLSSWVEFGTLLKSLRRQQGWTLQNLSKACGYSVSTISKIENAKREPNRKLIAELDRAMKKNGDLLRQWEKHRTRDSDPDWYRQVVTSEERATEIRMWHPWLIPGFMQTWDYARIIFRDGRPFDTPEQLNQLADLRVARLEALKQAQNPRMLAIISERTITDVVGSPQVMKEQLRHLLSLSEQVQTLVLPRSTPYHGGLSSGPFRILDFLDQDTQVYAEHSSGGELITEPDGVRRLVTIFGDLLTWALPPPASRERIEEVMGEMK</sequence>
<evidence type="ECO:0000259" key="1">
    <source>
        <dbReference type="PROSITE" id="PS50943"/>
    </source>
</evidence>
<proteinExistence type="predicted"/>
<dbReference type="Proteomes" id="UP001585053">
    <property type="component" value="Unassembled WGS sequence"/>
</dbReference>
<dbReference type="Gene3D" id="1.10.260.40">
    <property type="entry name" value="lambda repressor-like DNA-binding domains"/>
    <property type="match status" value="1"/>
</dbReference>
<organism evidence="2 3">
    <name type="scientific">Nocardiopsis alba</name>
    <dbReference type="NCBI Taxonomy" id="53437"/>
    <lineage>
        <taxon>Bacteria</taxon>
        <taxon>Bacillati</taxon>
        <taxon>Actinomycetota</taxon>
        <taxon>Actinomycetes</taxon>
        <taxon>Streptosporangiales</taxon>
        <taxon>Nocardiopsidaceae</taxon>
        <taxon>Nocardiopsis</taxon>
    </lineage>
</organism>
<dbReference type="RefSeq" id="WP_376736778.1">
    <property type="nucleotide sequence ID" value="NZ_JAYMRS010000001.1"/>
</dbReference>
<accession>A0ABV5DQF5</accession>
<dbReference type="InterPro" id="IPR043917">
    <property type="entry name" value="DUF5753"/>
</dbReference>
<feature type="domain" description="HTH cro/C1-type" evidence="1">
    <location>
        <begin position="16"/>
        <end position="70"/>
    </location>
</feature>
<dbReference type="EMBL" id="JAYMRS010000001">
    <property type="protein sequence ID" value="MFB8766800.1"/>
    <property type="molecule type" value="Genomic_DNA"/>
</dbReference>
<keyword evidence="3" id="KW-1185">Reference proteome</keyword>
<reference evidence="2 3" key="1">
    <citation type="submission" date="2024-01" db="EMBL/GenBank/DDBJ databases">
        <title>Genome mining of biosynthetic gene clusters to explore secondary metabolites of Streptomyces sp.</title>
        <authorList>
            <person name="Baig A."/>
            <person name="Ajitkumar Shintre N."/>
            <person name="Kumar H."/>
            <person name="Anbarasu A."/>
            <person name="Ramaiah S."/>
        </authorList>
    </citation>
    <scope>NUCLEOTIDE SEQUENCE [LARGE SCALE GENOMIC DNA]</scope>
    <source>
        <strain evidence="2 3">A01</strain>
    </source>
</reference>
<dbReference type="Pfam" id="PF19054">
    <property type="entry name" value="DUF5753"/>
    <property type="match status" value="1"/>
</dbReference>
<comment type="caution">
    <text evidence="2">The sequence shown here is derived from an EMBL/GenBank/DDBJ whole genome shotgun (WGS) entry which is preliminary data.</text>
</comment>
<dbReference type="SUPFAM" id="SSF47413">
    <property type="entry name" value="lambda repressor-like DNA-binding domains"/>
    <property type="match status" value="1"/>
</dbReference>
<evidence type="ECO:0000313" key="2">
    <source>
        <dbReference type="EMBL" id="MFB8766800.1"/>
    </source>
</evidence>
<dbReference type="CDD" id="cd00093">
    <property type="entry name" value="HTH_XRE"/>
    <property type="match status" value="1"/>
</dbReference>
<dbReference type="SMART" id="SM00530">
    <property type="entry name" value="HTH_XRE"/>
    <property type="match status" value="1"/>
</dbReference>
<evidence type="ECO:0000313" key="3">
    <source>
        <dbReference type="Proteomes" id="UP001585053"/>
    </source>
</evidence>
<protein>
    <submittedName>
        <fullName evidence="2">Helix-turn-helix transcriptional regulator</fullName>
    </submittedName>
</protein>
<gene>
    <name evidence="2" type="ORF">VSQ78_03730</name>
</gene>
<dbReference type="InterPro" id="IPR001387">
    <property type="entry name" value="Cro/C1-type_HTH"/>
</dbReference>
<dbReference type="PROSITE" id="PS50943">
    <property type="entry name" value="HTH_CROC1"/>
    <property type="match status" value="1"/>
</dbReference>
<dbReference type="InterPro" id="IPR010982">
    <property type="entry name" value="Lambda_DNA-bd_dom_sf"/>
</dbReference>